<gene>
    <name evidence="1" type="ORF">CVS29_07420</name>
</gene>
<keyword evidence="2" id="KW-1185">Reference proteome</keyword>
<accession>A0A2V3DRN5</accession>
<name>A0A2V3DRN5_9MICC</name>
<organism evidence="1 2">
    <name type="scientific">Arthrobacter psychrochitiniphilus</name>
    <dbReference type="NCBI Taxonomy" id="291045"/>
    <lineage>
        <taxon>Bacteria</taxon>
        <taxon>Bacillati</taxon>
        <taxon>Actinomycetota</taxon>
        <taxon>Actinomycetes</taxon>
        <taxon>Micrococcales</taxon>
        <taxon>Micrococcaceae</taxon>
        <taxon>Arthrobacter</taxon>
    </lineage>
</organism>
<reference evidence="1 2" key="1">
    <citation type="submission" date="2018-05" db="EMBL/GenBank/DDBJ databases">
        <title>Genetic diversity of glacier-inhabiting Cryobacterium bacteria in China and description of Cryobacterium mengkeensis sp. nov. and Arthrobacter glacialis sp. nov.</title>
        <authorList>
            <person name="Liu Q."/>
            <person name="Xin Y.-H."/>
        </authorList>
    </citation>
    <scope>NUCLEOTIDE SEQUENCE [LARGE SCALE GENOMIC DNA]</scope>
    <source>
        <strain evidence="1 2">GP3</strain>
    </source>
</reference>
<evidence type="ECO:0008006" key="3">
    <source>
        <dbReference type="Google" id="ProtNLM"/>
    </source>
</evidence>
<protein>
    <recommendedName>
        <fullName evidence="3">Transposase</fullName>
    </recommendedName>
</protein>
<sequence length="159" mass="18053">MMVVGSPDQAGTALLAGEIPCPHCSTPLRPHGHSRHRTVRGLGQERLTVQRRRARCADCGHTQFLLPAALALRRVRRWLRRVPDTHVHWLKQQAVKHAFRLNPDKLVRPKQWLSLLGWHLNIFAGAALAFNHRASVELPPWTVIGHFTRDNILSPPLHT</sequence>
<dbReference type="AlphaFoldDB" id="A0A2V3DRN5"/>
<evidence type="ECO:0000313" key="2">
    <source>
        <dbReference type="Proteomes" id="UP000246303"/>
    </source>
</evidence>
<comment type="caution">
    <text evidence="1">The sequence shown here is derived from an EMBL/GenBank/DDBJ whole genome shotgun (WGS) entry which is preliminary data.</text>
</comment>
<dbReference type="EMBL" id="QHLZ01000004">
    <property type="protein sequence ID" value="PXA65845.1"/>
    <property type="molecule type" value="Genomic_DNA"/>
</dbReference>
<dbReference type="Proteomes" id="UP000246303">
    <property type="component" value="Unassembled WGS sequence"/>
</dbReference>
<proteinExistence type="predicted"/>
<evidence type="ECO:0000313" key="1">
    <source>
        <dbReference type="EMBL" id="PXA65845.1"/>
    </source>
</evidence>